<evidence type="ECO:0000259" key="5">
    <source>
        <dbReference type="Pfam" id="PF01869"/>
    </source>
</evidence>
<feature type="domain" description="DUF2229" evidence="6">
    <location>
        <begin position="661"/>
        <end position="879"/>
    </location>
</feature>
<dbReference type="Proteomes" id="UP000264883">
    <property type="component" value="Chromosome"/>
</dbReference>
<dbReference type="PANTHER" id="PTHR32329">
    <property type="entry name" value="BIFUNCTIONAL PROTEIN [INCLUDES 2-HYDROXYACYL-COA DEHYDRATASE (N-TER) AND ITS ACTIVATOR DOMAIN (C_TERM)-RELATED"/>
    <property type="match status" value="1"/>
</dbReference>
<dbReference type="OrthoDB" id="9802715at2"/>
<dbReference type="PANTHER" id="PTHR32329:SF4">
    <property type="entry name" value="ACTIVATOR OF 2-HYDROXYACYL-COA DEHYDRATASE"/>
    <property type="match status" value="1"/>
</dbReference>
<evidence type="ECO:0008006" key="9">
    <source>
        <dbReference type="Google" id="ProtNLM"/>
    </source>
</evidence>
<reference evidence="7 8" key="1">
    <citation type="submission" date="2016-08" db="EMBL/GenBank/DDBJ databases">
        <title>Complete Genome Sequence Of The Indigo Reducing Clostridium isatidis DSM15098.</title>
        <authorList>
            <person name="Little G.T."/>
            <person name="Minton N.P."/>
        </authorList>
    </citation>
    <scope>NUCLEOTIDE SEQUENCE [LARGE SCALE GENOMIC DNA]</scope>
    <source>
        <strain evidence="7 8">DSM 15098</strain>
    </source>
</reference>
<dbReference type="Pfam" id="PF09989">
    <property type="entry name" value="DUF2229"/>
    <property type="match status" value="1"/>
</dbReference>
<keyword evidence="8" id="KW-1185">Reference proteome</keyword>
<protein>
    <recommendedName>
        <fullName evidence="9">2-hydroxyglutaryl-CoA dehydratase</fullName>
    </recommendedName>
</protein>
<dbReference type="InterPro" id="IPR051805">
    <property type="entry name" value="Dehydratase_Activator_Redct"/>
</dbReference>
<dbReference type="Pfam" id="PF01869">
    <property type="entry name" value="BcrAD_BadFG"/>
    <property type="match status" value="2"/>
</dbReference>
<organism evidence="7 8">
    <name type="scientific">Clostridium isatidis</name>
    <dbReference type="NCBI Taxonomy" id="182773"/>
    <lineage>
        <taxon>Bacteria</taxon>
        <taxon>Bacillati</taxon>
        <taxon>Bacillota</taxon>
        <taxon>Clostridia</taxon>
        <taxon>Eubacteriales</taxon>
        <taxon>Clostridiaceae</taxon>
        <taxon>Clostridium</taxon>
    </lineage>
</organism>
<evidence type="ECO:0000256" key="3">
    <source>
        <dbReference type="ARBA" id="ARBA00023004"/>
    </source>
</evidence>
<comment type="cofactor">
    <cofactor evidence="1">
        <name>[4Fe-4S] cluster</name>
        <dbReference type="ChEBI" id="CHEBI:49883"/>
    </cofactor>
</comment>
<gene>
    <name evidence="7" type="ORF">BEN51_04450</name>
</gene>
<dbReference type="InterPro" id="IPR008275">
    <property type="entry name" value="CoA_E_activase_dom"/>
</dbReference>
<keyword evidence="3" id="KW-0408">Iron</keyword>
<dbReference type="CDD" id="cd24034">
    <property type="entry name" value="ASKHA_NBD_O66634-like_rpt1"/>
    <property type="match status" value="1"/>
</dbReference>
<dbReference type="GO" id="GO:0046872">
    <property type="term" value="F:metal ion binding"/>
    <property type="evidence" value="ECO:0007669"/>
    <property type="project" value="UniProtKB-KW"/>
</dbReference>
<evidence type="ECO:0000256" key="1">
    <source>
        <dbReference type="ARBA" id="ARBA00001966"/>
    </source>
</evidence>
<dbReference type="SUPFAM" id="SSF53067">
    <property type="entry name" value="Actin-like ATPase domain"/>
    <property type="match status" value="2"/>
</dbReference>
<evidence type="ECO:0000313" key="7">
    <source>
        <dbReference type="EMBL" id="ASW42753.1"/>
    </source>
</evidence>
<dbReference type="CDD" id="cd24035">
    <property type="entry name" value="ASKHA_NBD_O66634-like_rpt2"/>
    <property type="match status" value="1"/>
</dbReference>
<keyword evidence="4" id="KW-0411">Iron-sulfur</keyword>
<dbReference type="KEGG" id="cia:BEN51_04450"/>
<accession>A0A343JB45</accession>
<evidence type="ECO:0000313" key="8">
    <source>
        <dbReference type="Proteomes" id="UP000264883"/>
    </source>
</evidence>
<name>A0A343JB45_9CLOT</name>
<sequence>MVYRLGIDAGSTTVKLVILNEEDKVIYKSYRRHLTKVRETILEELENVKDIIKDKEIKVAITGSSGYGVANDSNIAFVQEVFATTIAVKKKFKEIDVVIELGGEDAKIIFLTNGLEERMNSSCAGGTGAFIDQMANLMGITVEELDKLSENYKCIYPIASRCGVFAKTDIQPLLNQGARKEDIAASVYDAIVNQTIGGLAQGREIKGKILFLGGPLTFSKGLRDRFILNLNLSNENAILPEDAEVFVAIGAAYYCGNEKKVYSYDSLRETLLNKEVKIKNNINLVQPLFKDEEEYREFLERHGKARVNELDINEFRGDVYLGIDAGSTTTKLLLIDDDANIVYKYYAHNKGNPVDVVREQLSYIYENYGAKIKIRGSSVTGYGEELIKQGFNLDFGIVETLAHYIAASKFNKDVDYILDIGGQDIKCFEIEKGAIKSIVLNEACSSGCGSFIESFAHSLGYDVESFSNLGLFSKHPADLGSRCTVFMNSSVKQAQKDGATIEDISAGLSISVVKNALYKVIRKKNLGNNILVQGGTLCNNAILRSLELELGQKVIRTNISGLMGAYGAALYAKEKKLDKSSIITNEELRNFVHSSKAAKCGLCTNHCNLTINTFTGKRRYISGNNCSRPLGKEKLNELPNLYDYKFNKLLSYSNNDGRKGTIGIPMVLNMYENLPFFVRLFNELGIKVILSDLSSKKLYLSGQHTIPSDTACYPAKLTHGHIESLMNKDVKNIFYPAMSYNFDEGISDDNYNCPVVAYYPEVIKNNVSRIKSYNFISPYLDLNSKKSTVENLYKSLKDNFEWIKKRDISKAYDMAIEEYKKYKQDILKKGREAVEYAKAKGLLTVILAGRPYHIDKEINHGIYKLFSSLDIVVLTEDSIPIDKENLKVQILNQWTYQARLFNAANYVVNHDNTELVQLVSFGCGTDAIIADELKGILQKNGRLYTQIKIDETSNLGASKIRIRSMVEAIRNR</sequence>
<feature type="domain" description="ATPase BadF/BadG/BcrA/BcrD type" evidence="5">
    <location>
        <begin position="321"/>
        <end position="572"/>
    </location>
</feature>
<evidence type="ECO:0000259" key="6">
    <source>
        <dbReference type="Pfam" id="PF09989"/>
    </source>
</evidence>
<dbReference type="GO" id="GO:0051536">
    <property type="term" value="F:iron-sulfur cluster binding"/>
    <property type="evidence" value="ECO:0007669"/>
    <property type="project" value="UniProtKB-KW"/>
</dbReference>
<proteinExistence type="predicted"/>
<evidence type="ECO:0000256" key="2">
    <source>
        <dbReference type="ARBA" id="ARBA00022723"/>
    </source>
</evidence>
<dbReference type="EMBL" id="CP016786">
    <property type="protein sequence ID" value="ASW42753.1"/>
    <property type="molecule type" value="Genomic_DNA"/>
</dbReference>
<dbReference type="RefSeq" id="WP_119864887.1">
    <property type="nucleotide sequence ID" value="NZ_CP016786.1"/>
</dbReference>
<dbReference type="InterPro" id="IPR043129">
    <property type="entry name" value="ATPase_NBD"/>
</dbReference>
<evidence type="ECO:0000256" key="4">
    <source>
        <dbReference type="ARBA" id="ARBA00023014"/>
    </source>
</evidence>
<dbReference type="AlphaFoldDB" id="A0A343JB45"/>
<dbReference type="InterPro" id="IPR018709">
    <property type="entry name" value="CoA_activase_DUF2229"/>
</dbReference>
<feature type="domain" description="ATPase BadF/BadG/BcrA/BcrD type" evidence="5">
    <location>
        <begin position="5"/>
        <end position="253"/>
    </location>
</feature>
<keyword evidence="2" id="KW-0479">Metal-binding</keyword>
<dbReference type="NCBIfam" id="TIGR00241">
    <property type="entry name" value="CoA_E_activ"/>
    <property type="match status" value="1"/>
</dbReference>
<dbReference type="InterPro" id="IPR002731">
    <property type="entry name" value="ATPase_BadF"/>
</dbReference>
<dbReference type="Gene3D" id="3.30.420.40">
    <property type="match status" value="4"/>
</dbReference>